<dbReference type="Proteomes" id="UP000789759">
    <property type="component" value="Unassembled WGS sequence"/>
</dbReference>
<evidence type="ECO:0000313" key="2">
    <source>
        <dbReference type="EMBL" id="CAG8803912.1"/>
    </source>
</evidence>
<dbReference type="OrthoDB" id="128308at2759"/>
<sequence length="78" mass="8974">NLTLEDHKMFCEIHYIETTIVPDAYSKSQVDYLLEVLVPETALHLMSQDRGNIELEDARKIMDDSSTFGDYIHADLTN</sequence>
<organism evidence="2 3">
    <name type="scientific">Cetraspora pellucida</name>
    <dbReference type="NCBI Taxonomy" id="1433469"/>
    <lineage>
        <taxon>Eukaryota</taxon>
        <taxon>Fungi</taxon>
        <taxon>Fungi incertae sedis</taxon>
        <taxon>Mucoromycota</taxon>
        <taxon>Glomeromycotina</taxon>
        <taxon>Glomeromycetes</taxon>
        <taxon>Diversisporales</taxon>
        <taxon>Gigasporaceae</taxon>
        <taxon>Cetraspora</taxon>
    </lineage>
</organism>
<keyword evidence="3" id="KW-1185">Reference proteome</keyword>
<proteinExistence type="predicted"/>
<dbReference type="Pfam" id="PF14474">
    <property type="entry name" value="RTC4"/>
    <property type="match status" value="1"/>
</dbReference>
<accession>A0A9N9JYU2</accession>
<dbReference type="AlphaFoldDB" id="A0A9N9JYU2"/>
<evidence type="ECO:0000313" key="3">
    <source>
        <dbReference type="Proteomes" id="UP000789759"/>
    </source>
</evidence>
<feature type="non-terminal residue" evidence="2">
    <location>
        <position position="1"/>
    </location>
</feature>
<reference evidence="2" key="1">
    <citation type="submission" date="2021-06" db="EMBL/GenBank/DDBJ databases">
        <authorList>
            <person name="Kallberg Y."/>
            <person name="Tangrot J."/>
            <person name="Rosling A."/>
        </authorList>
    </citation>
    <scope>NUCLEOTIDE SEQUENCE</scope>
    <source>
        <strain evidence="2">FL966</strain>
    </source>
</reference>
<dbReference type="InterPro" id="IPR028094">
    <property type="entry name" value="RTC4_C"/>
</dbReference>
<feature type="domain" description="Restriction of telomere capping protein 4 C-terminal" evidence="1">
    <location>
        <begin position="27"/>
        <end position="73"/>
    </location>
</feature>
<protein>
    <submittedName>
        <fullName evidence="2">5986_t:CDS:1</fullName>
    </submittedName>
</protein>
<name>A0A9N9JYU2_9GLOM</name>
<dbReference type="EMBL" id="CAJVQA010033012">
    <property type="protein sequence ID" value="CAG8803912.1"/>
    <property type="molecule type" value="Genomic_DNA"/>
</dbReference>
<comment type="caution">
    <text evidence="2">The sequence shown here is derived from an EMBL/GenBank/DDBJ whole genome shotgun (WGS) entry which is preliminary data.</text>
</comment>
<evidence type="ECO:0000259" key="1">
    <source>
        <dbReference type="Pfam" id="PF14474"/>
    </source>
</evidence>
<gene>
    <name evidence="2" type="ORF">CPELLU_LOCUS17955</name>
</gene>